<proteinExistence type="predicted"/>
<evidence type="ECO:0000313" key="3">
    <source>
        <dbReference type="Proteomes" id="UP001472677"/>
    </source>
</evidence>
<name>A0ABR2ANX3_9ROSI</name>
<evidence type="ECO:0000313" key="2">
    <source>
        <dbReference type="EMBL" id="KAK8494971.1"/>
    </source>
</evidence>
<dbReference type="Gene3D" id="2.170.15.10">
    <property type="entry name" value="Proaerolysin, chain A, domain 3"/>
    <property type="match status" value="1"/>
</dbReference>
<dbReference type="InterPro" id="IPR053237">
    <property type="entry name" value="Natterin_C"/>
</dbReference>
<gene>
    <name evidence="2" type="ORF">V6N12_034285</name>
</gene>
<dbReference type="SMART" id="SM00791">
    <property type="entry name" value="Agglutinin"/>
    <property type="match status" value="1"/>
</dbReference>
<dbReference type="Gene3D" id="2.80.10.50">
    <property type="match status" value="1"/>
</dbReference>
<dbReference type="InterPro" id="IPR008998">
    <property type="entry name" value="Agglutinin"/>
</dbReference>
<dbReference type="PANTHER" id="PTHR39244:SF5">
    <property type="entry name" value="NATTERIN-3-LIKE"/>
    <property type="match status" value="1"/>
</dbReference>
<dbReference type="Proteomes" id="UP001472677">
    <property type="component" value="Unassembled WGS sequence"/>
</dbReference>
<keyword evidence="3" id="KW-1185">Reference proteome</keyword>
<organism evidence="2 3">
    <name type="scientific">Hibiscus sabdariffa</name>
    <name type="common">roselle</name>
    <dbReference type="NCBI Taxonomy" id="183260"/>
    <lineage>
        <taxon>Eukaryota</taxon>
        <taxon>Viridiplantae</taxon>
        <taxon>Streptophyta</taxon>
        <taxon>Embryophyta</taxon>
        <taxon>Tracheophyta</taxon>
        <taxon>Spermatophyta</taxon>
        <taxon>Magnoliopsida</taxon>
        <taxon>eudicotyledons</taxon>
        <taxon>Gunneridae</taxon>
        <taxon>Pentapetalae</taxon>
        <taxon>rosids</taxon>
        <taxon>malvids</taxon>
        <taxon>Malvales</taxon>
        <taxon>Malvaceae</taxon>
        <taxon>Malvoideae</taxon>
        <taxon>Hibiscus</taxon>
    </lineage>
</organism>
<evidence type="ECO:0000259" key="1">
    <source>
        <dbReference type="SMART" id="SM00791"/>
    </source>
</evidence>
<feature type="domain" description="Agglutinin" evidence="1">
    <location>
        <begin position="7"/>
        <end position="104"/>
    </location>
</feature>
<dbReference type="SUPFAM" id="SSF56973">
    <property type="entry name" value="Aerolisin/ETX pore-forming domain"/>
    <property type="match status" value="1"/>
</dbReference>
<accession>A0ABR2ANX3</accession>
<sequence length="284" mass="31632">MASELRLALPRFVALKGDNDRIKQTSSGKFWRLGDSNFILADAGDSSNDNTLFHPFKVDSQSIALLSSANNLFCTRYSLDPPYLNALNANADFTNFWAGLRVEEPVMKREISNIVYHLEKSNIRDKKSVVLVTFTYSATNTSRGASTTVDVKLPYQDVKTTIWKTKLSLELEAKATFETTTFPVIVDGGKVGFSGEARRKNELDETIITTTLLEDVHSVVVPPKTKVVVSLIATKGKCDIPFTFTQSDTLYNGKSFTTEVKDNTYTVCNLYDFKFQTTSEPVDA</sequence>
<reference evidence="2 3" key="1">
    <citation type="journal article" date="2024" name="G3 (Bethesda)">
        <title>Genome assembly of Hibiscus sabdariffa L. provides insights into metabolisms of medicinal natural products.</title>
        <authorList>
            <person name="Kim T."/>
        </authorList>
    </citation>
    <scope>NUCLEOTIDE SEQUENCE [LARGE SCALE GENOMIC DNA]</scope>
    <source>
        <strain evidence="2">TK-2024</strain>
        <tissue evidence="2">Old leaves</tissue>
    </source>
</reference>
<dbReference type="SUPFAM" id="SSF50382">
    <property type="entry name" value="Agglutinin"/>
    <property type="match status" value="1"/>
</dbReference>
<dbReference type="EMBL" id="JBBPBM010000476">
    <property type="protein sequence ID" value="KAK8494971.1"/>
    <property type="molecule type" value="Genomic_DNA"/>
</dbReference>
<protein>
    <recommendedName>
        <fullName evidence="1">Agglutinin domain-containing protein</fullName>
    </recommendedName>
</protein>
<dbReference type="PANTHER" id="PTHR39244">
    <property type="entry name" value="NATTERIN-4"/>
    <property type="match status" value="1"/>
</dbReference>
<dbReference type="InterPro" id="IPR036242">
    <property type="entry name" value="Agglutinin_dom_sf"/>
</dbReference>
<comment type="caution">
    <text evidence="2">The sequence shown here is derived from an EMBL/GenBank/DDBJ whole genome shotgun (WGS) entry which is preliminary data.</text>
</comment>